<organism evidence="2 3">
    <name type="scientific">Salipiger pallidus</name>
    <dbReference type="NCBI Taxonomy" id="1775170"/>
    <lineage>
        <taxon>Bacteria</taxon>
        <taxon>Pseudomonadati</taxon>
        <taxon>Pseudomonadota</taxon>
        <taxon>Alphaproteobacteria</taxon>
        <taxon>Rhodobacterales</taxon>
        <taxon>Roseobacteraceae</taxon>
        <taxon>Salipiger</taxon>
    </lineage>
</organism>
<name>A0A8J2ZKR5_9RHOB</name>
<evidence type="ECO:0000256" key="1">
    <source>
        <dbReference type="SAM" id="SignalP"/>
    </source>
</evidence>
<comment type="caution">
    <text evidence="2">The sequence shown here is derived from an EMBL/GenBank/DDBJ whole genome shotgun (WGS) entry which is preliminary data.</text>
</comment>
<feature type="signal peptide" evidence="1">
    <location>
        <begin position="1"/>
        <end position="18"/>
    </location>
</feature>
<gene>
    <name evidence="2" type="ORF">GCM10011415_24440</name>
</gene>
<keyword evidence="1" id="KW-0732">Signal</keyword>
<dbReference type="RefSeq" id="WP_188790493.1">
    <property type="nucleotide sequence ID" value="NZ_BMJV01000004.1"/>
</dbReference>
<proteinExistence type="predicted"/>
<evidence type="ECO:0000313" key="3">
    <source>
        <dbReference type="Proteomes" id="UP000617145"/>
    </source>
</evidence>
<keyword evidence="3" id="KW-1185">Reference proteome</keyword>
<dbReference type="AlphaFoldDB" id="A0A8J2ZKR5"/>
<dbReference type="EMBL" id="BMJV01000004">
    <property type="protein sequence ID" value="GGG75017.1"/>
    <property type="molecule type" value="Genomic_DNA"/>
</dbReference>
<evidence type="ECO:0000313" key="2">
    <source>
        <dbReference type="EMBL" id="GGG75017.1"/>
    </source>
</evidence>
<sequence length="175" mass="19589">MHLVLVAILMVFCPAASADQATYDRLSLRELLDMDGAIARELHDRGVIRSGNMTGDLAEHIFATAHGWDLAARSQKGFDATDGNLRIQVKSRRVRSNASGYQLGAIRDLDSFDRLAVVIFDPGYRIRLAAILPADLVRREADFNAYTNSYRLIFRHHLLSQDGVEDVTETLRAVY</sequence>
<accession>A0A8J2ZKR5</accession>
<protein>
    <submittedName>
        <fullName evidence="2">Uncharacterized protein</fullName>
    </submittedName>
</protein>
<reference evidence="2" key="1">
    <citation type="journal article" date="2014" name="Int. J. Syst. Evol. Microbiol.">
        <title>Complete genome sequence of Corynebacterium casei LMG S-19264T (=DSM 44701T), isolated from a smear-ripened cheese.</title>
        <authorList>
            <consortium name="US DOE Joint Genome Institute (JGI-PGF)"/>
            <person name="Walter F."/>
            <person name="Albersmeier A."/>
            <person name="Kalinowski J."/>
            <person name="Ruckert C."/>
        </authorList>
    </citation>
    <scope>NUCLEOTIDE SEQUENCE</scope>
    <source>
        <strain evidence="2">CGMCC 1.15762</strain>
    </source>
</reference>
<reference evidence="2" key="2">
    <citation type="submission" date="2020-09" db="EMBL/GenBank/DDBJ databases">
        <authorList>
            <person name="Sun Q."/>
            <person name="Zhou Y."/>
        </authorList>
    </citation>
    <scope>NUCLEOTIDE SEQUENCE</scope>
    <source>
        <strain evidence="2">CGMCC 1.15762</strain>
    </source>
</reference>
<feature type="chain" id="PRO_5035251966" evidence="1">
    <location>
        <begin position="19"/>
        <end position="175"/>
    </location>
</feature>
<dbReference type="Proteomes" id="UP000617145">
    <property type="component" value="Unassembled WGS sequence"/>
</dbReference>